<evidence type="ECO:0000313" key="1">
    <source>
        <dbReference type="EMBL" id="OLQ70158.1"/>
    </source>
</evidence>
<gene>
    <name evidence="1" type="ORF">BIT28_10945</name>
</gene>
<comment type="caution">
    <text evidence="1">The sequence shown here is derived from an EMBL/GenBank/DDBJ whole genome shotgun (WGS) entry which is preliminary data.</text>
</comment>
<organism evidence="1 2">
    <name type="scientific">Photobacterium proteolyticum</name>
    <dbReference type="NCBI Taxonomy" id="1903952"/>
    <lineage>
        <taxon>Bacteria</taxon>
        <taxon>Pseudomonadati</taxon>
        <taxon>Pseudomonadota</taxon>
        <taxon>Gammaproteobacteria</taxon>
        <taxon>Vibrionales</taxon>
        <taxon>Vibrionaceae</taxon>
        <taxon>Photobacterium</taxon>
    </lineage>
</organism>
<protein>
    <submittedName>
        <fullName evidence="1">Uncharacterized protein</fullName>
    </submittedName>
</protein>
<sequence>MIGGELEPIRVRGEVSIPIADFWPIFKQKVEYEADELLSFIIFSDNESFSIDPEINIADEFVSNHSELESLVFEHLTGGCFINTYPHIDIDIVKQPYRFPVAKDEKEDEELVNNEMATDSLQTFFRRKTRELQKESYQINKGK</sequence>
<accession>A0A1Q9G768</accession>
<dbReference type="STRING" id="1903952.BIT28_10945"/>
<keyword evidence="2" id="KW-1185">Reference proteome</keyword>
<dbReference type="Proteomes" id="UP000186905">
    <property type="component" value="Unassembled WGS sequence"/>
</dbReference>
<evidence type="ECO:0000313" key="2">
    <source>
        <dbReference type="Proteomes" id="UP000186905"/>
    </source>
</evidence>
<name>A0A1Q9G768_9GAMM</name>
<proteinExistence type="predicted"/>
<dbReference type="AlphaFoldDB" id="A0A1Q9G768"/>
<reference evidence="1 2" key="1">
    <citation type="submission" date="2016-09" db="EMBL/GenBank/DDBJ databases">
        <title>Photobacterium proteolyticum sp. nov. a protease producing bacterium isolated from ocean sediments of Laizhou Bay.</title>
        <authorList>
            <person name="Li Y."/>
        </authorList>
    </citation>
    <scope>NUCLEOTIDE SEQUENCE [LARGE SCALE GENOMIC DNA]</scope>
    <source>
        <strain evidence="1 2">13-12</strain>
    </source>
</reference>
<dbReference type="EMBL" id="MJIL01000099">
    <property type="protein sequence ID" value="OLQ70158.1"/>
    <property type="molecule type" value="Genomic_DNA"/>
</dbReference>